<keyword evidence="6" id="KW-0175">Coiled coil</keyword>
<evidence type="ECO:0000256" key="3">
    <source>
        <dbReference type="ARBA" id="ARBA00022729"/>
    </source>
</evidence>
<dbReference type="InterPro" id="IPR036844">
    <property type="entry name" value="Hint_dom_sf"/>
</dbReference>
<protein>
    <recommendedName>
        <fullName evidence="7">AIG1-type G domain-containing protein</fullName>
    </recommendedName>
</protein>
<evidence type="ECO:0000256" key="6">
    <source>
        <dbReference type="SAM" id="Coils"/>
    </source>
</evidence>
<dbReference type="GO" id="GO:0016540">
    <property type="term" value="P:protein autoprocessing"/>
    <property type="evidence" value="ECO:0007669"/>
    <property type="project" value="InterPro"/>
</dbReference>
<dbReference type="SMART" id="SM00306">
    <property type="entry name" value="HintN"/>
    <property type="match status" value="1"/>
</dbReference>
<dbReference type="InterPro" id="IPR001657">
    <property type="entry name" value="Hedgehog"/>
</dbReference>
<evidence type="ECO:0000256" key="4">
    <source>
        <dbReference type="ARBA" id="ARBA00022741"/>
    </source>
</evidence>
<evidence type="ECO:0000256" key="2">
    <source>
        <dbReference type="ARBA" id="ARBA00022473"/>
    </source>
</evidence>
<keyword evidence="9" id="KW-1185">Reference proteome</keyword>
<feature type="non-terminal residue" evidence="8">
    <location>
        <position position="1"/>
    </location>
</feature>
<dbReference type="PRINTS" id="PR00632">
    <property type="entry name" value="SONICHHOG"/>
</dbReference>
<dbReference type="InterPro" id="IPR045058">
    <property type="entry name" value="GIMA/IAN/Toc"/>
</dbReference>
<keyword evidence="4" id="KW-0547">Nucleotide-binding</keyword>
<dbReference type="SUPFAM" id="SSF52540">
    <property type="entry name" value="P-loop containing nucleoside triphosphate hydrolases"/>
    <property type="match status" value="1"/>
</dbReference>
<dbReference type="GO" id="GO:0005525">
    <property type="term" value="F:GTP binding"/>
    <property type="evidence" value="ECO:0007669"/>
    <property type="project" value="UniProtKB-KW"/>
</dbReference>
<dbReference type="CDD" id="cd00081">
    <property type="entry name" value="Hint"/>
    <property type="match status" value="1"/>
</dbReference>
<evidence type="ECO:0000313" key="9">
    <source>
        <dbReference type="Proteomes" id="UP000215902"/>
    </source>
</evidence>
<name>A0A267DRQ1_9PLAT</name>
<dbReference type="Pfam" id="PF04548">
    <property type="entry name" value="AIG1"/>
    <property type="match status" value="1"/>
</dbReference>
<dbReference type="InterPro" id="IPR027417">
    <property type="entry name" value="P-loop_NTPase"/>
</dbReference>
<accession>A0A267DRQ1</accession>
<dbReference type="InterPro" id="IPR003587">
    <property type="entry name" value="Hint_dom_N"/>
</dbReference>
<feature type="domain" description="AIG1-type G" evidence="7">
    <location>
        <begin position="21"/>
        <end position="241"/>
    </location>
</feature>
<evidence type="ECO:0000256" key="5">
    <source>
        <dbReference type="ARBA" id="ARBA00023134"/>
    </source>
</evidence>
<evidence type="ECO:0000256" key="1">
    <source>
        <dbReference type="ARBA" id="ARBA00008535"/>
    </source>
</evidence>
<dbReference type="EMBL" id="NIVC01003327">
    <property type="protein sequence ID" value="PAA51968.1"/>
    <property type="molecule type" value="Genomic_DNA"/>
</dbReference>
<dbReference type="PROSITE" id="PS51720">
    <property type="entry name" value="G_AIG1"/>
    <property type="match status" value="1"/>
</dbReference>
<dbReference type="InterPro" id="IPR001767">
    <property type="entry name" value="Hedgehog_Hint"/>
</dbReference>
<keyword evidence="5" id="KW-0342">GTP-binding</keyword>
<dbReference type="InterPro" id="IPR006703">
    <property type="entry name" value="G_AIG1"/>
</dbReference>
<evidence type="ECO:0000313" key="8">
    <source>
        <dbReference type="EMBL" id="PAA51968.1"/>
    </source>
</evidence>
<dbReference type="PANTHER" id="PTHR10903">
    <property type="entry name" value="GTPASE, IMAP FAMILY MEMBER-RELATED"/>
    <property type="match status" value="1"/>
</dbReference>
<keyword evidence="3" id="KW-0732">Signal</keyword>
<dbReference type="Proteomes" id="UP000215902">
    <property type="component" value="Unassembled WGS sequence"/>
</dbReference>
<dbReference type="Gene3D" id="2.170.16.10">
    <property type="entry name" value="Hedgehog/Intein (Hint) domain"/>
    <property type="match status" value="1"/>
</dbReference>
<gene>
    <name evidence="8" type="ORF">BOX15_Mlig029920g3</name>
</gene>
<dbReference type="Pfam" id="PF01079">
    <property type="entry name" value="Hint"/>
    <property type="match status" value="1"/>
</dbReference>
<dbReference type="GO" id="GO:0007267">
    <property type="term" value="P:cell-cell signaling"/>
    <property type="evidence" value="ECO:0007669"/>
    <property type="project" value="InterPro"/>
</dbReference>
<dbReference type="STRING" id="282301.A0A267DRQ1"/>
<comment type="caution">
    <text evidence="8">The sequence shown here is derived from an EMBL/GenBank/DDBJ whole genome shotgun (WGS) entry which is preliminary data.</text>
</comment>
<proteinExistence type="inferred from homology"/>
<dbReference type="Gene3D" id="3.40.50.300">
    <property type="entry name" value="P-loop containing nucleotide triphosphate hydrolases"/>
    <property type="match status" value="1"/>
</dbReference>
<dbReference type="AlphaFoldDB" id="A0A267DRQ1"/>
<comment type="similarity">
    <text evidence="1">Belongs to the TRAFAC class TrmE-Era-EngA-EngB-Septin-like GTPase superfamily. AIG1/Toc34/Toc159-like paraseptin GTPase family. IAN subfamily.</text>
</comment>
<dbReference type="OrthoDB" id="431287at2759"/>
<sequence length="509" mass="56118">GFWLKKGSQAMDAGSQNFPPGGELRMMLLGKSGSGKSSLGNALLGTPGPFLTSEPGSLVSQTSVCKKETRLVRGRYLTVVDTPGTMDTSNPEAALRQICHAIAMFAEGGVHAFVITLRLDVKFTDEERKAVEKLEELFGEMFYKYAIIAYTHGDAFDNSDLRFYQEVQNARRQLSALDSLITRCGNRITMLDNSRNRSAATQAEQVYNLVCSVDHLARINSEAESSSFRATYTNEYFVFAQLELQKATKELNRQEDERLRNLQERERDRVREEFRTRRDAAMSTEMDRVANEMAAQIGSVMIDRGKCFPLDATVMTPHGRVRLSELSAGQPVLSLQDGRPAFSPVFMWGHRDETAWSSDFVTVSTTSAQLTLSSGHLLFTSAQPDGRATRLSAVPARDIRPGLAVQLLDEAGRQPRLETVVEVQRGVTRQGLLAPFTLTGCIAIDGVLASCYIDCLPHAVSHALLAPIRALWLGAPSFAVTLNRIGCRSGDGMPGWVRLACNYLLPALR</sequence>
<dbReference type="SUPFAM" id="SSF51294">
    <property type="entry name" value="Hedgehog/intein (Hint) domain"/>
    <property type="match status" value="1"/>
</dbReference>
<reference evidence="8 9" key="1">
    <citation type="submission" date="2017-06" db="EMBL/GenBank/DDBJ databases">
        <title>A platform for efficient transgenesis in Macrostomum lignano, a flatworm model organism for stem cell research.</title>
        <authorList>
            <person name="Berezikov E."/>
        </authorList>
    </citation>
    <scope>NUCLEOTIDE SEQUENCE [LARGE SCALE GENOMIC DNA]</scope>
    <source>
        <strain evidence="8">DV1</strain>
        <tissue evidence="8">Whole organism</tissue>
    </source>
</reference>
<keyword evidence="2" id="KW-0217">Developmental protein</keyword>
<organism evidence="8 9">
    <name type="scientific">Macrostomum lignano</name>
    <dbReference type="NCBI Taxonomy" id="282301"/>
    <lineage>
        <taxon>Eukaryota</taxon>
        <taxon>Metazoa</taxon>
        <taxon>Spiralia</taxon>
        <taxon>Lophotrochozoa</taxon>
        <taxon>Platyhelminthes</taxon>
        <taxon>Rhabditophora</taxon>
        <taxon>Macrostomorpha</taxon>
        <taxon>Macrostomida</taxon>
        <taxon>Macrostomidae</taxon>
        <taxon>Macrostomum</taxon>
    </lineage>
</organism>
<evidence type="ECO:0000259" key="7">
    <source>
        <dbReference type="PROSITE" id="PS51720"/>
    </source>
</evidence>
<dbReference type="PANTHER" id="PTHR10903:SF184">
    <property type="entry name" value="GTP-BINDING PROTEIN A"/>
    <property type="match status" value="1"/>
</dbReference>
<feature type="coiled-coil region" evidence="6">
    <location>
        <begin position="237"/>
        <end position="273"/>
    </location>
</feature>